<dbReference type="InterPro" id="IPR006068">
    <property type="entry name" value="ATPase_P-typ_cation-transptr_C"/>
</dbReference>
<dbReference type="Gene3D" id="2.70.150.10">
    <property type="entry name" value="Calcium-transporting ATPase, cytoplasmic transduction domain A"/>
    <property type="match status" value="2"/>
</dbReference>
<dbReference type="InterPro" id="IPR044492">
    <property type="entry name" value="P_typ_ATPase_HD_dom"/>
</dbReference>
<organism evidence="15 16">
    <name type="scientific">Hymenolepis diminuta</name>
    <name type="common">Rat tapeworm</name>
    <dbReference type="NCBI Taxonomy" id="6216"/>
    <lineage>
        <taxon>Eukaryota</taxon>
        <taxon>Metazoa</taxon>
        <taxon>Spiralia</taxon>
        <taxon>Lophotrochozoa</taxon>
        <taxon>Platyhelminthes</taxon>
        <taxon>Cestoda</taxon>
        <taxon>Eucestoda</taxon>
        <taxon>Cyclophyllidea</taxon>
        <taxon>Hymenolepididae</taxon>
        <taxon>Hymenolepis</taxon>
    </lineage>
</organism>
<dbReference type="SUPFAM" id="SSF81653">
    <property type="entry name" value="Calcium ATPase, transduction domain A"/>
    <property type="match status" value="1"/>
</dbReference>
<keyword evidence="2 13" id="KW-0813">Transport</keyword>
<dbReference type="Gene3D" id="3.40.50.1000">
    <property type="entry name" value="HAD superfamily/HAD-like"/>
    <property type="match status" value="1"/>
</dbReference>
<evidence type="ECO:0000259" key="14">
    <source>
        <dbReference type="SMART" id="SM00831"/>
    </source>
</evidence>
<evidence type="ECO:0000256" key="12">
    <source>
        <dbReference type="ARBA" id="ARBA00047330"/>
    </source>
</evidence>
<feature type="domain" description="Cation-transporting P-type ATPase N-terminal" evidence="14">
    <location>
        <begin position="9"/>
        <end position="83"/>
    </location>
</feature>
<accession>A0A564Y619</accession>
<feature type="transmembrane region" description="Helical" evidence="13">
    <location>
        <begin position="897"/>
        <end position="920"/>
    </location>
</feature>
<proteinExistence type="inferred from homology"/>
<name>A0A564Y619_HYMDI</name>
<dbReference type="Pfam" id="PF00689">
    <property type="entry name" value="Cation_ATPase_C"/>
    <property type="match status" value="1"/>
</dbReference>
<dbReference type="Gene3D" id="3.40.1110.10">
    <property type="entry name" value="Calcium-transporting ATPase, cytoplasmic domain N"/>
    <property type="match status" value="1"/>
</dbReference>
<comment type="catalytic activity">
    <reaction evidence="12">
        <text>Mn(2+)(in) + ATP + H2O = Mn(2+)(out) + ADP + phosphate + H(+)</text>
        <dbReference type="Rhea" id="RHEA:66820"/>
        <dbReference type="ChEBI" id="CHEBI:15377"/>
        <dbReference type="ChEBI" id="CHEBI:15378"/>
        <dbReference type="ChEBI" id="CHEBI:29035"/>
        <dbReference type="ChEBI" id="CHEBI:30616"/>
        <dbReference type="ChEBI" id="CHEBI:43474"/>
        <dbReference type="ChEBI" id="CHEBI:456216"/>
    </reaction>
    <physiologicalReaction direction="left-to-right" evidence="12">
        <dbReference type="Rhea" id="RHEA:66821"/>
    </physiologicalReaction>
</comment>
<dbReference type="GO" id="GO:0016887">
    <property type="term" value="F:ATP hydrolysis activity"/>
    <property type="evidence" value="ECO:0007669"/>
    <property type="project" value="InterPro"/>
</dbReference>
<feature type="transmembrane region" description="Helical" evidence="13">
    <location>
        <begin position="314"/>
        <end position="333"/>
    </location>
</feature>
<dbReference type="InterPro" id="IPR059000">
    <property type="entry name" value="ATPase_P-type_domA"/>
</dbReference>
<evidence type="ECO:0000256" key="5">
    <source>
        <dbReference type="ARBA" id="ARBA00022741"/>
    </source>
</evidence>
<dbReference type="SUPFAM" id="SSF81660">
    <property type="entry name" value="Metal cation-transporting ATPase, ATP-binding domain N"/>
    <property type="match status" value="1"/>
</dbReference>
<dbReference type="SUPFAM" id="SSF56784">
    <property type="entry name" value="HAD-like"/>
    <property type="match status" value="1"/>
</dbReference>
<dbReference type="GO" id="GO:0005388">
    <property type="term" value="F:P-type calcium transporter activity"/>
    <property type="evidence" value="ECO:0007669"/>
    <property type="project" value="UniProtKB-EC"/>
</dbReference>
<keyword evidence="11 13" id="KW-0472">Membrane</keyword>
<dbReference type="InterPro" id="IPR008250">
    <property type="entry name" value="ATPase_P-typ_transduc_dom_A_sf"/>
</dbReference>
<feature type="transmembrane region" description="Helical" evidence="13">
    <location>
        <begin position="87"/>
        <end position="106"/>
    </location>
</feature>
<dbReference type="SMART" id="SM00831">
    <property type="entry name" value="Cation_ATPase_N"/>
    <property type="match status" value="1"/>
</dbReference>
<dbReference type="NCBIfam" id="TIGR01494">
    <property type="entry name" value="ATPase_P-type"/>
    <property type="match status" value="3"/>
</dbReference>
<dbReference type="GO" id="GO:0016020">
    <property type="term" value="C:membrane"/>
    <property type="evidence" value="ECO:0007669"/>
    <property type="project" value="UniProtKB-SubCell"/>
</dbReference>
<dbReference type="GO" id="GO:0012505">
    <property type="term" value="C:endomembrane system"/>
    <property type="evidence" value="ECO:0007669"/>
    <property type="project" value="UniProtKB-SubCell"/>
</dbReference>
<feature type="transmembrane region" description="Helical" evidence="13">
    <location>
        <begin position="339"/>
        <end position="365"/>
    </location>
</feature>
<comment type="similarity">
    <text evidence="13">Belongs to the cation transport ATPase (P-type) (TC 3.A.3) family.</text>
</comment>
<dbReference type="InterPro" id="IPR023299">
    <property type="entry name" value="ATPase_P-typ_cyto_dom_N"/>
</dbReference>
<dbReference type="PRINTS" id="PR00120">
    <property type="entry name" value="HATPASE"/>
</dbReference>
<dbReference type="AlphaFoldDB" id="A0A564Y619"/>
<dbReference type="Gene3D" id="1.20.1110.10">
    <property type="entry name" value="Calcium-transporting ATPase, transmembrane domain"/>
    <property type="match status" value="2"/>
</dbReference>
<dbReference type="InterPro" id="IPR004014">
    <property type="entry name" value="ATPase_P-typ_cation-transptr_N"/>
</dbReference>
<feature type="transmembrane region" description="Helical" evidence="13">
    <location>
        <begin position="833"/>
        <end position="852"/>
    </location>
</feature>
<gene>
    <name evidence="15" type="ORF">WMSIL1_LOCUS3101</name>
</gene>
<evidence type="ECO:0000256" key="9">
    <source>
        <dbReference type="ARBA" id="ARBA00022989"/>
    </source>
</evidence>
<evidence type="ECO:0000256" key="1">
    <source>
        <dbReference type="ARBA" id="ARBA00004127"/>
    </source>
</evidence>
<evidence type="ECO:0000256" key="11">
    <source>
        <dbReference type="ARBA" id="ARBA00023136"/>
    </source>
</evidence>
<keyword evidence="16" id="KW-1185">Reference proteome</keyword>
<dbReference type="Pfam" id="PF00122">
    <property type="entry name" value="E1-E2_ATPase"/>
    <property type="match status" value="1"/>
</dbReference>
<dbReference type="InterPro" id="IPR036412">
    <property type="entry name" value="HAD-like_sf"/>
</dbReference>
<evidence type="ECO:0000256" key="10">
    <source>
        <dbReference type="ARBA" id="ARBA00023065"/>
    </source>
</evidence>
<evidence type="ECO:0000256" key="6">
    <source>
        <dbReference type="ARBA" id="ARBA00022837"/>
    </source>
</evidence>
<evidence type="ECO:0000256" key="3">
    <source>
        <dbReference type="ARBA" id="ARBA00022568"/>
    </source>
</evidence>
<evidence type="ECO:0000256" key="4">
    <source>
        <dbReference type="ARBA" id="ARBA00022692"/>
    </source>
</evidence>
<comment type="caution">
    <text evidence="13">Lacks conserved residue(s) required for the propagation of feature annotation.</text>
</comment>
<reference evidence="15 16" key="1">
    <citation type="submission" date="2019-07" db="EMBL/GenBank/DDBJ databases">
        <authorList>
            <person name="Jastrzebski P J."/>
            <person name="Paukszto L."/>
            <person name="Jastrzebski P J."/>
        </authorList>
    </citation>
    <scope>NUCLEOTIDE SEQUENCE [LARGE SCALE GENOMIC DNA]</scope>
    <source>
        <strain evidence="15 16">WMS-il1</strain>
    </source>
</reference>
<dbReference type="SUPFAM" id="SSF81665">
    <property type="entry name" value="Calcium ATPase, transmembrane domain M"/>
    <property type="match status" value="1"/>
</dbReference>
<comment type="function">
    <text evidence="13">Catalyzes the hydrolysis of ATP coupled with the transport of calcium.</text>
</comment>
<comment type="catalytic activity">
    <reaction evidence="13">
        <text>Ca(2+)(in) + ATP + H2O = Ca(2+)(out) + ADP + phosphate + H(+)</text>
        <dbReference type="Rhea" id="RHEA:18105"/>
        <dbReference type="ChEBI" id="CHEBI:15377"/>
        <dbReference type="ChEBI" id="CHEBI:15378"/>
        <dbReference type="ChEBI" id="CHEBI:29108"/>
        <dbReference type="ChEBI" id="CHEBI:30616"/>
        <dbReference type="ChEBI" id="CHEBI:43474"/>
        <dbReference type="ChEBI" id="CHEBI:456216"/>
        <dbReference type="EC" id="7.2.2.10"/>
    </reaction>
</comment>
<dbReference type="EMBL" id="CABIJS010000089">
    <property type="protein sequence ID" value="VUZ42690.1"/>
    <property type="molecule type" value="Genomic_DNA"/>
</dbReference>
<evidence type="ECO:0000313" key="16">
    <source>
        <dbReference type="Proteomes" id="UP000321570"/>
    </source>
</evidence>
<protein>
    <recommendedName>
        <fullName evidence="13">Calcium-transporting ATPase</fullName>
        <ecNumber evidence="13">7.2.2.10</ecNumber>
    </recommendedName>
</protein>
<dbReference type="GO" id="GO:0005524">
    <property type="term" value="F:ATP binding"/>
    <property type="evidence" value="ECO:0007669"/>
    <property type="project" value="UniProtKB-KW"/>
</dbReference>
<dbReference type="Pfam" id="PF00690">
    <property type="entry name" value="Cation_ATPase_N"/>
    <property type="match status" value="1"/>
</dbReference>
<dbReference type="InterPro" id="IPR006413">
    <property type="entry name" value="P-type_ATPase_IIA_PMR1"/>
</dbReference>
<dbReference type="NCBIfam" id="TIGR01522">
    <property type="entry name" value="ATPase-IIA2_Ca"/>
    <property type="match status" value="1"/>
</dbReference>
<dbReference type="Pfam" id="PF13246">
    <property type="entry name" value="Cation_ATPase"/>
    <property type="match status" value="1"/>
</dbReference>
<sequence>MVSHIKCNSASLRSTGEILNILGVDIKYGLSNAEASRRLEQIGPNEFKADPPDPLWLKYLKQFLEPMIGLLISSAFISVLMGQFDDAVSISAAIFIVVTVGFIQGYRSERAIESLKKLMPPKCNCLREGKVQSIPASTLVPGDVVYLSLGDRVPADLRIIESSDLRIDESNLTGENKPIAKHSNSLPSHISEVSLAKPLETSPSSLSLDSGDFPSSVVRRTDSFNSCSWVDGETVISFENAAAAAIIPPQRIEGAHRLTNIGFMGTLVRAGNAIGVVIATGEYSEFGEVFKMMQNEEAPRTPLQKSMDRLGKHLSMISGAIIFCIVVVGLIQGRNILELITVAVSLAVAAIPEGLPIVVTVTLAIGQMRMAARNAIIKKLPAVETLGCVNVICADKTGTMTKNEMTVTCIVTGGLERADVTGVGYDPTNGEVTLEHSDGPNSAITHPNLRRLVEIGSLCNNSSLKGGILYGQPTEGALLCLAAKMQIPDPRATNPRVKEWPFSSERKMMIVQVQTPRLSNPCTSSFFMKGAPDRVLPLCTYYRTACASPNDLGALITIGETERASILAEAARMASNGGLRVLAFAEGSRIEGDFVFAGLVGLLDPPRPDVESAVEICYRSGVRVIMITGDSKETACAIGSRLSLYRPGDICLSGEEVEKMSLHQLQSQIHCVTVFYRAGPRHKCKIVKALQKRGLVVAMTGDGVNDAIALKSADIGIAMGASGTDVCKEAADVVLLDDAFSSVLAAMEEGKALFANICNFIRFQLSTSIAALSLIALSTVLSLPNPLNAMQILYINILMDGPPAQSLGVEPPDADVVSQPPRHVHESILDKRLMKSVLISSFMIVAGTLFIFHREMAADGKVTPRDTTMTFTCFVLFDMFNALSCRSQKKSIFEIGFFSNRVFVLAVSLSLIGQLLVIYFPPLQSVFQTEPIYINDWLLLLTISSSVFMISEYRKSRLTLSKLFQLRKLFRFMRPSRTSVVSSKTIV</sequence>
<dbReference type="SFLD" id="SFLDG00002">
    <property type="entry name" value="C1.7:_P-type_atpase_like"/>
    <property type="match status" value="1"/>
</dbReference>
<dbReference type="InterPro" id="IPR018303">
    <property type="entry name" value="ATPase_P-typ_P_site"/>
</dbReference>
<dbReference type="Proteomes" id="UP000321570">
    <property type="component" value="Unassembled WGS sequence"/>
</dbReference>
<evidence type="ECO:0000256" key="8">
    <source>
        <dbReference type="ARBA" id="ARBA00022967"/>
    </source>
</evidence>
<dbReference type="EC" id="7.2.2.10" evidence="13"/>
<dbReference type="PROSITE" id="PS00154">
    <property type="entry name" value="ATPASE_E1_E2"/>
    <property type="match status" value="1"/>
</dbReference>
<evidence type="ECO:0000256" key="7">
    <source>
        <dbReference type="ARBA" id="ARBA00022840"/>
    </source>
</evidence>
<dbReference type="InterPro" id="IPR023214">
    <property type="entry name" value="HAD_sf"/>
</dbReference>
<keyword evidence="5 13" id="KW-0547">Nucleotide-binding</keyword>
<dbReference type="SFLD" id="SFLDF00027">
    <property type="entry name" value="p-type_atpase"/>
    <property type="match status" value="1"/>
</dbReference>
<keyword evidence="7 13" id="KW-0067">ATP-binding</keyword>
<dbReference type="PRINTS" id="PR00119">
    <property type="entry name" value="CATATPASE"/>
</dbReference>
<dbReference type="InterPro" id="IPR023298">
    <property type="entry name" value="ATPase_P-typ_TM_dom_sf"/>
</dbReference>
<feature type="transmembrane region" description="Helical" evidence="13">
    <location>
        <begin position="867"/>
        <end position="885"/>
    </location>
</feature>
<dbReference type="SFLD" id="SFLDS00003">
    <property type="entry name" value="Haloacid_Dehalogenase"/>
    <property type="match status" value="1"/>
</dbReference>
<keyword evidence="10 13" id="KW-0406">Ion transport</keyword>
<keyword evidence="9 13" id="KW-1133">Transmembrane helix</keyword>
<keyword evidence="4 13" id="KW-0812">Transmembrane</keyword>
<dbReference type="GO" id="GO:0140613">
    <property type="term" value="F:P-type manganese transporter activity"/>
    <property type="evidence" value="ECO:0007669"/>
    <property type="project" value="RHEA"/>
</dbReference>
<dbReference type="PANTHER" id="PTHR42861">
    <property type="entry name" value="CALCIUM-TRANSPORTING ATPASE"/>
    <property type="match status" value="1"/>
</dbReference>
<evidence type="ECO:0000256" key="13">
    <source>
        <dbReference type="RuleBase" id="RU361146"/>
    </source>
</evidence>
<feature type="transmembrane region" description="Helical" evidence="13">
    <location>
        <begin position="63"/>
        <end position="81"/>
    </location>
</feature>
<evidence type="ECO:0000256" key="2">
    <source>
        <dbReference type="ARBA" id="ARBA00022448"/>
    </source>
</evidence>
<dbReference type="InterPro" id="IPR001757">
    <property type="entry name" value="P_typ_ATPase"/>
</dbReference>
<keyword evidence="3 13" id="KW-0109">Calcium transport</keyword>
<evidence type="ECO:0000313" key="15">
    <source>
        <dbReference type="EMBL" id="VUZ42690.1"/>
    </source>
</evidence>
<keyword evidence="8" id="KW-1278">Translocase</keyword>
<comment type="subcellular location">
    <subcellularLocation>
        <location evidence="1">Endomembrane system</location>
        <topology evidence="1">Multi-pass membrane protein</topology>
    </subcellularLocation>
    <subcellularLocation>
        <location evidence="13">Membrane</location>
        <topology evidence="13">Multi-pass membrane protein</topology>
    </subcellularLocation>
</comment>
<feature type="transmembrane region" description="Helical" evidence="13">
    <location>
        <begin position="932"/>
        <end position="950"/>
    </location>
</feature>
<keyword evidence="6 13" id="KW-0106">Calcium</keyword>